<dbReference type="Proteomes" id="UP000230447">
    <property type="component" value="Unassembled WGS sequence"/>
</dbReference>
<gene>
    <name evidence="1" type="ORF">COX24_01815</name>
</gene>
<evidence type="ECO:0000313" key="1">
    <source>
        <dbReference type="EMBL" id="PIP31759.1"/>
    </source>
</evidence>
<dbReference type="AlphaFoldDB" id="A0A2G9ZF08"/>
<sequence length="77" mass="9025">MLDKSNFWSSICALIWYCPQVLFSFGECNPNKPKKKNKKTTEPAYRTQAQAIKIFSSEIRQQQVKQVASFFLPFIKF</sequence>
<accession>A0A2G9ZF08</accession>
<reference evidence="1 2" key="1">
    <citation type="submission" date="2017-09" db="EMBL/GenBank/DDBJ databases">
        <title>Depth-based differentiation of microbial function through sediment-hosted aquifers and enrichment of novel symbionts in the deep terrestrial subsurface.</title>
        <authorList>
            <person name="Probst A.J."/>
            <person name="Ladd B."/>
            <person name="Jarett J.K."/>
            <person name="Geller-Mcgrath D.E."/>
            <person name="Sieber C.M."/>
            <person name="Emerson J.B."/>
            <person name="Anantharaman K."/>
            <person name="Thomas B.C."/>
            <person name="Malmstrom R."/>
            <person name="Stieglmeier M."/>
            <person name="Klingl A."/>
            <person name="Woyke T."/>
            <person name="Ryan C.M."/>
            <person name="Banfield J.F."/>
        </authorList>
    </citation>
    <scope>NUCLEOTIDE SEQUENCE [LARGE SCALE GENOMIC DNA]</scope>
    <source>
        <strain evidence="1">CG23_combo_of_CG06-09_8_20_14_all_37_87_8</strain>
    </source>
</reference>
<protein>
    <submittedName>
        <fullName evidence="1">Uncharacterized protein</fullName>
    </submittedName>
</protein>
<proteinExistence type="predicted"/>
<evidence type="ECO:0000313" key="2">
    <source>
        <dbReference type="Proteomes" id="UP000230447"/>
    </source>
</evidence>
<name>A0A2G9ZF08_9BACT</name>
<dbReference type="EMBL" id="PCSB01000036">
    <property type="protein sequence ID" value="PIP31759.1"/>
    <property type="molecule type" value="Genomic_DNA"/>
</dbReference>
<organism evidence="1 2">
    <name type="scientific">bacterium (Candidatus Gribaldobacteria) CG23_combo_of_CG06-09_8_20_14_all_37_87_8</name>
    <dbReference type="NCBI Taxonomy" id="2014278"/>
    <lineage>
        <taxon>Bacteria</taxon>
        <taxon>Candidatus Gribaldobacteria</taxon>
    </lineage>
</organism>
<comment type="caution">
    <text evidence="1">The sequence shown here is derived from an EMBL/GenBank/DDBJ whole genome shotgun (WGS) entry which is preliminary data.</text>
</comment>